<feature type="chain" id="PRO_5040432143" evidence="1">
    <location>
        <begin position="22"/>
        <end position="90"/>
    </location>
</feature>
<evidence type="ECO:0000313" key="2">
    <source>
        <dbReference type="EMBL" id="GJJ76112.1"/>
    </source>
</evidence>
<proteinExistence type="predicted"/>
<keyword evidence="3" id="KW-1185">Reference proteome</keyword>
<name>A0A9P3HGX1_9FUNG</name>
<feature type="signal peptide" evidence="1">
    <location>
        <begin position="1"/>
        <end position="21"/>
    </location>
</feature>
<comment type="caution">
    <text evidence="2">The sequence shown here is derived from an EMBL/GenBank/DDBJ whole genome shotgun (WGS) entry which is preliminary data.</text>
</comment>
<evidence type="ECO:0000313" key="3">
    <source>
        <dbReference type="Proteomes" id="UP000827284"/>
    </source>
</evidence>
<gene>
    <name evidence="2" type="ORF">EMPS_08471</name>
</gene>
<dbReference type="OrthoDB" id="2383359at2759"/>
<reference evidence="2" key="1">
    <citation type="submission" date="2021-11" db="EMBL/GenBank/DDBJ databases">
        <authorList>
            <person name="Herlambang A."/>
            <person name="Guo Y."/>
            <person name="Takashima Y."/>
            <person name="Nishizawa T."/>
        </authorList>
    </citation>
    <scope>NUCLEOTIDE SEQUENCE</scope>
    <source>
        <strain evidence="2">E1425</strain>
    </source>
</reference>
<sequence length="90" mass="9750">MYRTVTAFVLATMLLAQMCSATTGELVISGHHYRDPKDCFIVQSSDALVLNHTPLQATAYSENDCKGTARAIAAGFEGKIQNIKSISIDQ</sequence>
<dbReference type="EMBL" id="BQFW01000012">
    <property type="protein sequence ID" value="GJJ76112.1"/>
    <property type="molecule type" value="Genomic_DNA"/>
</dbReference>
<reference evidence="2" key="2">
    <citation type="journal article" date="2022" name="Microbiol. Resour. Announc.">
        <title>Whole-Genome Sequence of Entomortierella parvispora E1425, a Mucoromycotan Fungus Associated with Burkholderiaceae-Related Endosymbiotic Bacteria.</title>
        <authorList>
            <person name="Herlambang A."/>
            <person name="Guo Y."/>
            <person name="Takashima Y."/>
            <person name="Narisawa K."/>
            <person name="Ohta H."/>
            <person name="Nishizawa T."/>
        </authorList>
    </citation>
    <scope>NUCLEOTIDE SEQUENCE</scope>
    <source>
        <strain evidence="2">E1425</strain>
    </source>
</reference>
<organism evidence="2 3">
    <name type="scientific">Entomortierella parvispora</name>
    <dbReference type="NCBI Taxonomy" id="205924"/>
    <lineage>
        <taxon>Eukaryota</taxon>
        <taxon>Fungi</taxon>
        <taxon>Fungi incertae sedis</taxon>
        <taxon>Mucoromycota</taxon>
        <taxon>Mortierellomycotina</taxon>
        <taxon>Mortierellomycetes</taxon>
        <taxon>Mortierellales</taxon>
        <taxon>Mortierellaceae</taxon>
        <taxon>Entomortierella</taxon>
    </lineage>
</organism>
<evidence type="ECO:0000256" key="1">
    <source>
        <dbReference type="SAM" id="SignalP"/>
    </source>
</evidence>
<protein>
    <submittedName>
        <fullName evidence="2">Uncharacterized protein</fullName>
    </submittedName>
</protein>
<accession>A0A9P3HGX1</accession>
<keyword evidence="1" id="KW-0732">Signal</keyword>
<dbReference type="AlphaFoldDB" id="A0A9P3HGX1"/>
<dbReference type="Proteomes" id="UP000827284">
    <property type="component" value="Unassembled WGS sequence"/>
</dbReference>